<keyword evidence="2" id="KW-0808">Transferase</keyword>
<dbReference type="AlphaFoldDB" id="A0A3A6R1W9"/>
<dbReference type="PANTHER" id="PTHR43792">
    <property type="entry name" value="GNAT FAMILY, PUTATIVE (AFU_ORTHOLOGUE AFUA_3G00765)-RELATED-RELATED"/>
    <property type="match status" value="1"/>
</dbReference>
<gene>
    <name evidence="2" type="ORF">DZ860_14080</name>
</gene>
<dbReference type="PANTHER" id="PTHR43792:SF1">
    <property type="entry name" value="N-ACETYLTRANSFERASE DOMAIN-CONTAINING PROTEIN"/>
    <property type="match status" value="1"/>
</dbReference>
<keyword evidence="3" id="KW-1185">Reference proteome</keyword>
<sequence length="185" mass="21485">MLQSQRLILRPWQSQDYPIFRRINQDTLVMRYFPSILSDQESDLLAERIDGLVEVNGWGFWAVELKHTGAFIGFVGLNRQEADSGIPNAPLLEIGWRLNSRYWGKGYAPEAANLALQFAFEQLNIDRVYAFTSLLNSPSIRVMEKIGMCNSFQDFDHPKLPKEHELARHCLYEIHQTQWQSLQES</sequence>
<proteinExistence type="predicted"/>
<dbReference type="GO" id="GO:0016747">
    <property type="term" value="F:acyltransferase activity, transferring groups other than amino-acyl groups"/>
    <property type="evidence" value="ECO:0007669"/>
    <property type="project" value="InterPro"/>
</dbReference>
<dbReference type="PROSITE" id="PS51186">
    <property type="entry name" value="GNAT"/>
    <property type="match status" value="1"/>
</dbReference>
<reference evidence="2 3" key="1">
    <citation type="submission" date="2018-08" db="EMBL/GenBank/DDBJ databases">
        <title>Vibrio isolated from the Eastern China Marginal Seas.</title>
        <authorList>
            <person name="Li Y."/>
        </authorList>
    </citation>
    <scope>NUCLEOTIDE SEQUENCE [LARGE SCALE GENOMIC DNA]</scope>
    <source>
        <strain evidence="2 3">BEI233</strain>
    </source>
</reference>
<organism evidence="2 3">
    <name type="scientific">Vibrio sinensis</name>
    <dbReference type="NCBI Taxonomy" id="2302434"/>
    <lineage>
        <taxon>Bacteria</taxon>
        <taxon>Pseudomonadati</taxon>
        <taxon>Pseudomonadota</taxon>
        <taxon>Gammaproteobacteria</taxon>
        <taxon>Vibrionales</taxon>
        <taxon>Vibrionaceae</taxon>
        <taxon>Vibrio</taxon>
    </lineage>
</organism>
<dbReference type="Proteomes" id="UP000273252">
    <property type="component" value="Unassembled WGS sequence"/>
</dbReference>
<dbReference type="EMBL" id="QVMU01000013">
    <property type="protein sequence ID" value="RJX70014.1"/>
    <property type="molecule type" value="Genomic_DNA"/>
</dbReference>
<dbReference type="InterPro" id="IPR000182">
    <property type="entry name" value="GNAT_dom"/>
</dbReference>
<dbReference type="OrthoDB" id="9801656at2"/>
<accession>A0A3A6R1W9</accession>
<evidence type="ECO:0000313" key="2">
    <source>
        <dbReference type="EMBL" id="RJX70014.1"/>
    </source>
</evidence>
<dbReference type="RefSeq" id="WP_120032339.1">
    <property type="nucleotide sequence ID" value="NZ_QVMU01000013.1"/>
</dbReference>
<protein>
    <submittedName>
        <fullName evidence="2">N-acetyltransferase</fullName>
    </submittedName>
</protein>
<dbReference type="Gene3D" id="3.40.630.30">
    <property type="match status" value="1"/>
</dbReference>
<dbReference type="InterPro" id="IPR016181">
    <property type="entry name" value="Acyl_CoA_acyltransferase"/>
</dbReference>
<comment type="caution">
    <text evidence="2">The sequence shown here is derived from an EMBL/GenBank/DDBJ whole genome shotgun (WGS) entry which is preliminary data.</text>
</comment>
<dbReference type="SUPFAM" id="SSF55729">
    <property type="entry name" value="Acyl-CoA N-acyltransferases (Nat)"/>
    <property type="match status" value="1"/>
</dbReference>
<dbReference type="InterPro" id="IPR051531">
    <property type="entry name" value="N-acetyltransferase"/>
</dbReference>
<feature type="domain" description="N-acetyltransferase" evidence="1">
    <location>
        <begin position="7"/>
        <end position="167"/>
    </location>
</feature>
<name>A0A3A6R1W9_9VIBR</name>
<dbReference type="Pfam" id="PF13302">
    <property type="entry name" value="Acetyltransf_3"/>
    <property type="match status" value="1"/>
</dbReference>
<evidence type="ECO:0000259" key="1">
    <source>
        <dbReference type="PROSITE" id="PS51186"/>
    </source>
</evidence>
<evidence type="ECO:0000313" key="3">
    <source>
        <dbReference type="Proteomes" id="UP000273252"/>
    </source>
</evidence>